<dbReference type="PANTHER" id="PTHR10509:SF85">
    <property type="entry name" value="O-METHYLTRANSFERASE RV1220C-RELATED"/>
    <property type="match status" value="1"/>
</dbReference>
<protein>
    <submittedName>
        <fullName evidence="5">Predicted O-methyltransferase YrrM</fullName>
    </submittedName>
</protein>
<dbReference type="PROSITE" id="PS51682">
    <property type="entry name" value="SAM_OMT_I"/>
    <property type="match status" value="1"/>
</dbReference>
<evidence type="ECO:0000256" key="2">
    <source>
        <dbReference type="ARBA" id="ARBA00022679"/>
    </source>
</evidence>
<keyword evidence="3" id="KW-0949">S-adenosyl-L-methionine</keyword>
<keyword evidence="2 5" id="KW-0808">Transferase</keyword>
<dbReference type="AlphaFoldDB" id="A0A1H2MTD3"/>
<organism evidence="5 6">
    <name type="scientific">Microlunatus sagamiharensis</name>
    <dbReference type="NCBI Taxonomy" id="546874"/>
    <lineage>
        <taxon>Bacteria</taxon>
        <taxon>Bacillati</taxon>
        <taxon>Actinomycetota</taxon>
        <taxon>Actinomycetes</taxon>
        <taxon>Propionibacteriales</taxon>
        <taxon>Propionibacteriaceae</taxon>
        <taxon>Microlunatus</taxon>
    </lineage>
</organism>
<dbReference type="Gene3D" id="3.40.50.150">
    <property type="entry name" value="Vaccinia Virus protein VP39"/>
    <property type="match status" value="1"/>
</dbReference>
<keyword evidence="1 5" id="KW-0489">Methyltransferase</keyword>
<dbReference type="Proteomes" id="UP000198825">
    <property type="component" value="Chromosome I"/>
</dbReference>
<evidence type="ECO:0000313" key="5">
    <source>
        <dbReference type="EMBL" id="SDU96477.1"/>
    </source>
</evidence>
<dbReference type="EMBL" id="LT629799">
    <property type="protein sequence ID" value="SDU96477.1"/>
    <property type="molecule type" value="Genomic_DNA"/>
</dbReference>
<reference evidence="6" key="1">
    <citation type="submission" date="2016-10" db="EMBL/GenBank/DDBJ databases">
        <authorList>
            <person name="Varghese N."/>
            <person name="Submissions S."/>
        </authorList>
    </citation>
    <scope>NUCLEOTIDE SEQUENCE [LARGE SCALE GENOMIC DNA]</scope>
    <source>
        <strain evidence="6">DSM 21743</strain>
    </source>
</reference>
<dbReference type="GO" id="GO:0008171">
    <property type="term" value="F:O-methyltransferase activity"/>
    <property type="evidence" value="ECO:0007669"/>
    <property type="project" value="InterPro"/>
</dbReference>
<dbReference type="InterPro" id="IPR029063">
    <property type="entry name" value="SAM-dependent_MTases_sf"/>
</dbReference>
<dbReference type="InterPro" id="IPR050362">
    <property type="entry name" value="Cation-dep_OMT"/>
</dbReference>
<dbReference type="Pfam" id="PF01596">
    <property type="entry name" value="Methyltransf_3"/>
    <property type="match status" value="1"/>
</dbReference>
<proteinExistence type="predicted"/>
<evidence type="ECO:0000256" key="1">
    <source>
        <dbReference type="ARBA" id="ARBA00022603"/>
    </source>
</evidence>
<dbReference type="PANTHER" id="PTHR10509">
    <property type="entry name" value="O-METHYLTRANSFERASE-RELATED"/>
    <property type="match status" value="1"/>
</dbReference>
<dbReference type="GO" id="GO:0008757">
    <property type="term" value="F:S-adenosylmethionine-dependent methyltransferase activity"/>
    <property type="evidence" value="ECO:0007669"/>
    <property type="project" value="TreeGrafter"/>
</dbReference>
<evidence type="ECO:0000256" key="3">
    <source>
        <dbReference type="ARBA" id="ARBA00022691"/>
    </source>
</evidence>
<dbReference type="STRING" id="546874.SAMN04488544_2681"/>
<gene>
    <name evidence="5" type="ORF">SAMN04488544_2681</name>
</gene>
<evidence type="ECO:0000256" key="4">
    <source>
        <dbReference type="SAM" id="MobiDB-lite"/>
    </source>
</evidence>
<name>A0A1H2MTD3_9ACTN</name>
<dbReference type="GO" id="GO:0032259">
    <property type="term" value="P:methylation"/>
    <property type="evidence" value="ECO:0007669"/>
    <property type="project" value="UniProtKB-KW"/>
</dbReference>
<evidence type="ECO:0000313" key="6">
    <source>
        <dbReference type="Proteomes" id="UP000198825"/>
    </source>
</evidence>
<sequence length="235" mass="24146">MSAVSPTPASPASSAAANPGIPTSAQSAPAAASWVFAEDFVPEGDAAAQARVEAEPLGVEPLSRGTVSALTFLAAAVQARAVVEIGTGTGQSGLALFAGMQPDGILTSVDLEADHQRQARRAFSSVGIASQRFRLIAGDALTVLPKLSDGAYDLVLVAGDTLEYRDYVEQGLRLLRHGGLLVVTHTLQGGRTADSSQDDDDTLAVRFALDAVTENEDLVAALLPVGDGLLAAVKR</sequence>
<keyword evidence="6" id="KW-1185">Reference proteome</keyword>
<feature type="region of interest" description="Disordered" evidence="4">
    <location>
        <begin position="1"/>
        <end position="23"/>
    </location>
</feature>
<accession>A0A1H2MTD3</accession>
<dbReference type="InterPro" id="IPR002935">
    <property type="entry name" value="SAM_O-MeTrfase"/>
</dbReference>
<dbReference type="SUPFAM" id="SSF53335">
    <property type="entry name" value="S-adenosyl-L-methionine-dependent methyltransferases"/>
    <property type="match status" value="1"/>
</dbReference>